<accession>A0A6L7A7Q7</accession>
<keyword evidence="3" id="KW-0812">Transmembrane</keyword>
<protein>
    <submittedName>
        <fullName evidence="6">Ail/Lom family outer membrane beta-barrel protein</fullName>
    </submittedName>
</protein>
<dbReference type="EMBL" id="WTMY01000588">
    <property type="protein sequence ID" value="MWL49130.1"/>
    <property type="molecule type" value="Genomic_DNA"/>
</dbReference>
<dbReference type="Pfam" id="PF06316">
    <property type="entry name" value="Ail_Lom"/>
    <property type="match status" value="1"/>
</dbReference>
<evidence type="ECO:0000256" key="3">
    <source>
        <dbReference type="ARBA" id="ARBA00022692"/>
    </source>
</evidence>
<reference evidence="6 7" key="1">
    <citation type="submission" date="2019-12" db="EMBL/GenBank/DDBJ databases">
        <title>Enteriobacteria Tanzani isolates_10432.</title>
        <authorList>
            <person name="Subbiah M."/>
            <person name="Call D."/>
        </authorList>
    </citation>
    <scope>NUCLEOTIDE SEQUENCE [LARGE SCALE GENOMIC DNA]</scope>
    <source>
        <strain evidence="6 7">10432wF6</strain>
    </source>
</reference>
<keyword evidence="2" id="KW-1134">Transmembrane beta strand</keyword>
<evidence type="ECO:0000313" key="7">
    <source>
        <dbReference type="Proteomes" id="UP000487258"/>
    </source>
</evidence>
<sequence>MKISGFIAGFYFTGMSFFPVMSWAAKGEHTLSQGYVWLHVSGLKNFVKNRSDYNRMALEQVVNDGFHSRENDNGGFSNYVGNDKPLQGINVRYRYEITDKLGVMSSFTWVRSKTSAKSIADIHPAGAGEATSHVSARTDIIASYRSFLAGPVWRVNEYASLYAMAGAGMTKFSADLKISKNIKGSKCEPLGDKRYSKSKISFAGAVGGQFNLNETVVIDVTYEYSGYGQWHASGFGAGIGFKF</sequence>
<dbReference type="PANTHER" id="PTHR35892:SF2">
    <property type="entry name" value="OUTER MEMBRANE PROTEIN PAGN"/>
    <property type="match status" value="1"/>
</dbReference>
<dbReference type="InterPro" id="IPR000758">
    <property type="entry name" value="Enterovir_OMP"/>
</dbReference>
<evidence type="ECO:0000256" key="1">
    <source>
        <dbReference type="ARBA" id="ARBA00004141"/>
    </source>
</evidence>
<dbReference type="SUPFAM" id="SSF56925">
    <property type="entry name" value="OMPA-like"/>
    <property type="match status" value="1"/>
</dbReference>
<keyword evidence="4" id="KW-0732">Signal</keyword>
<proteinExistence type="predicted"/>
<evidence type="ECO:0000313" key="6">
    <source>
        <dbReference type="EMBL" id="MWL49130.1"/>
    </source>
</evidence>
<comment type="subcellular location">
    <subcellularLocation>
        <location evidence="1">Membrane</location>
        <topology evidence="1">Multi-pass membrane protein</topology>
    </subcellularLocation>
</comment>
<evidence type="ECO:0000256" key="5">
    <source>
        <dbReference type="ARBA" id="ARBA00023136"/>
    </source>
</evidence>
<dbReference type="PANTHER" id="PTHR35892">
    <property type="entry name" value="OUTER MEMBRANE PROTEIN PAGN-RELATED"/>
    <property type="match status" value="1"/>
</dbReference>
<dbReference type="Gene3D" id="2.40.160.20">
    <property type="match status" value="1"/>
</dbReference>
<dbReference type="GO" id="GO:0044384">
    <property type="term" value="C:host outer membrane"/>
    <property type="evidence" value="ECO:0007669"/>
    <property type="project" value="InterPro"/>
</dbReference>
<dbReference type="PRINTS" id="PR00316">
    <property type="entry name" value="ENTEROVIROMP"/>
</dbReference>
<comment type="caution">
    <text evidence="6">The sequence shown here is derived from an EMBL/GenBank/DDBJ whole genome shotgun (WGS) entry which is preliminary data.</text>
</comment>
<organism evidence="6 7">
    <name type="scientific">Escherichia coli</name>
    <dbReference type="NCBI Taxonomy" id="562"/>
    <lineage>
        <taxon>Bacteria</taxon>
        <taxon>Pseudomonadati</taxon>
        <taxon>Pseudomonadota</taxon>
        <taxon>Gammaproteobacteria</taxon>
        <taxon>Enterobacterales</taxon>
        <taxon>Enterobacteriaceae</taxon>
        <taxon>Escherichia</taxon>
    </lineage>
</organism>
<evidence type="ECO:0000256" key="2">
    <source>
        <dbReference type="ARBA" id="ARBA00022452"/>
    </source>
</evidence>
<evidence type="ECO:0000256" key="4">
    <source>
        <dbReference type="ARBA" id="ARBA00022729"/>
    </source>
</evidence>
<dbReference type="InterPro" id="IPR051723">
    <property type="entry name" value="Bact_OM_Invasion-Related"/>
</dbReference>
<gene>
    <name evidence="6" type="ORF">GQM04_27305</name>
</gene>
<keyword evidence="5" id="KW-0472">Membrane</keyword>
<name>A0A6L7A7Q7_ECOLX</name>
<dbReference type="RefSeq" id="WP_000703134.1">
    <property type="nucleotide sequence ID" value="NZ_JAVQNV010000001.1"/>
</dbReference>
<dbReference type="AlphaFoldDB" id="A0A6L7A7Q7"/>
<dbReference type="InterPro" id="IPR011250">
    <property type="entry name" value="OMP/PagP_B-barrel"/>
</dbReference>
<dbReference type="GO" id="GO:0016020">
    <property type="term" value="C:membrane"/>
    <property type="evidence" value="ECO:0007669"/>
    <property type="project" value="UniProtKB-SubCell"/>
</dbReference>
<dbReference type="Proteomes" id="UP000487258">
    <property type="component" value="Unassembled WGS sequence"/>
</dbReference>